<dbReference type="Proteomes" id="UP000557566">
    <property type="component" value="Unassembled WGS sequence"/>
</dbReference>
<evidence type="ECO:0000313" key="1">
    <source>
        <dbReference type="EMBL" id="KAF4503939.1"/>
    </source>
</evidence>
<dbReference type="AlphaFoldDB" id="A0A8H4LR58"/>
<gene>
    <name evidence="1" type="ORF">G6O67_008567</name>
</gene>
<evidence type="ECO:0000313" key="2">
    <source>
        <dbReference type="Proteomes" id="UP000557566"/>
    </source>
</evidence>
<dbReference type="EMBL" id="JAAVMX010000012">
    <property type="protein sequence ID" value="KAF4503939.1"/>
    <property type="molecule type" value="Genomic_DNA"/>
</dbReference>
<organism evidence="1 2">
    <name type="scientific">Ophiocordyceps sinensis</name>
    <dbReference type="NCBI Taxonomy" id="72228"/>
    <lineage>
        <taxon>Eukaryota</taxon>
        <taxon>Fungi</taxon>
        <taxon>Dikarya</taxon>
        <taxon>Ascomycota</taxon>
        <taxon>Pezizomycotina</taxon>
        <taxon>Sordariomycetes</taxon>
        <taxon>Hypocreomycetidae</taxon>
        <taxon>Hypocreales</taxon>
        <taxon>Ophiocordycipitaceae</taxon>
        <taxon>Ophiocordyceps</taxon>
    </lineage>
</organism>
<keyword evidence="2" id="KW-1185">Reference proteome</keyword>
<comment type="caution">
    <text evidence="1">The sequence shown here is derived from an EMBL/GenBank/DDBJ whole genome shotgun (WGS) entry which is preliminary data.</text>
</comment>
<proteinExistence type="predicted"/>
<dbReference type="OrthoDB" id="5215882at2759"/>
<sequence>MAFLVGFEVEFEVFRLGAEGRLVPHGAGLGTSRKPCRTPKALGGTAPGGRWGHWEMRCVDATANMYLALAGERPLLFLRWICVYQRRNDSTNHVGMTARTTSDIDIAVPNGAHGIGTLFDIFSKPPFIQDKTGVLPPDSRYFLVESGGTFVEVDAIIAGFMAFPTIEQAGIVRLGREMQLSFLEPAGLLML</sequence>
<reference evidence="1 2" key="1">
    <citation type="journal article" date="2020" name="Genome Biol. Evol.">
        <title>A new high-quality draft genome assembly of the Chinese cordyceps Ophiocordyceps sinensis.</title>
        <authorList>
            <person name="Shu R."/>
            <person name="Zhang J."/>
            <person name="Meng Q."/>
            <person name="Zhang H."/>
            <person name="Zhou G."/>
            <person name="Li M."/>
            <person name="Wu P."/>
            <person name="Zhao Y."/>
            <person name="Chen C."/>
            <person name="Qin Q."/>
        </authorList>
    </citation>
    <scope>NUCLEOTIDE SEQUENCE [LARGE SCALE GENOMIC DNA]</scope>
    <source>
        <strain evidence="1 2">IOZ07</strain>
    </source>
</reference>
<accession>A0A8H4LR58</accession>
<protein>
    <submittedName>
        <fullName evidence="1">Uncharacterized protein</fullName>
    </submittedName>
</protein>
<name>A0A8H4LR58_9HYPO</name>